<name>A0A1I3WX78_9ACTN</name>
<keyword evidence="3" id="KW-1185">Reference proteome</keyword>
<proteinExistence type="predicted"/>
<evidence type="ECO:0008006" key="4">
    <source>
        <dbReference type="Google" id="ProtNLM"/>
    </source>
</evidence>
<dbReference type="EMBL" id="FOQY01000017">
    <property type="protein sequence ID" value="SFK11166.1"/>
    <property type="molecule type" value="Genomic_DNA"/>
</dbReference>
<organism evidence="2 3">
    <name type="scientific">Streptosporangium canum</name>
    <dbReference type="NCBI Taxonomy" id="324952"/>
    <lineage>
        <taxon>Bacteria</taxon>
        <taxon>Bacillati</taxon>
        <taxon>Actinomycetota</taxon>
        <taxon>Actinomycetes</taxon>
        <taxon>Streptosporangiales</taxon>
        <taxon>Streptosporangiaceae</taxon>
        <taxon>Streptosporangium</taxon>
    </lineage>
</organism>
<feature type="transmembrane region" description="Helical" evidence="1">
    <location>
        <begin position="42"/>
        <end position="65"/>
    </location>
</feature>
<evidence type="ECO:0000313" key="3">
    <source>
        <dbReference type="Proteomes" id="UP000199111"/>
    </source>
</evidence>
<reference evidence="3" key="1">
    <citation type="submission" date="2016-10" db="EMBL/GenBank/DDBJ databases">
        <authorList>
            <person name="Varghese N."/>
            <person name="Submissions S."/>
        </authorList>
    </citation>
    <scope>NUCLEOTIDE SEQUENCE [LARGE SCALE GENOMIC DNA]</scope>
    <source>
        <strain evidence="3">CGMCC 4.2126</strain>
    </source>
</reference>
<evidence type="ECO:0000313" key="2">
    <source>
        <dbReference type="EMBL" id="SFK11166.1"/>
    </source>
</evidence>
<keyword evidence="1" id="KW-0472">Membrane</keyword>
<feature type="transmembrane region" description="Helical" evidence="1">
    <location>
        <begin position="12"/>
        <end position="30"/>
    </location>
</feature>
<evidence type="ECO:0000256" key="1">
    <source>
        <dbReference type="SAM" id="Phobius"/>
    </source>
</evidence>
<dbReference type="Proteomes" id="UP000199111">
    <property type="component" value="Unassembled WGS sequence"/>
</dbReference>
<gene>
    <name evidence="2" type="ORF">SAMN05216275_117145</name>
</gene>
<keyword evidence="1" id="KW-0812">Transmembrane</keyword>
<protein>
    <recommendedName>
        <fullName evidence="4">DUF4328 domain-containing protein</fullName>
    </recommendedName>
</protein>
<sequence>MYYQYTSAMRAIVKTAGTILVSILLSYPLWAPEWGRGILGEIEAWGMPGGLIAVAVFLGLVALYCRALQRTMTLVRPDARTASPTSVWWMFAIPYNFTEDFFIVRAVSTSLAADEQVTSGFIRRWAALGYGWCAFQILSLFPGMAGYVGGAIALLLWAAHWIMTARVNRTLATRPPAAPLTHSL</sequence>
<dbReference type="AlphaFoldDB" id="A0A1I3WX78"/>
<accession>A0A1I3WX78</accession>
<feature type="transmembrane region" description="Helical" evidence="1">
    <location>
        <begin position="127"/>
        <end position="159"/>
    </location>
</feature>
<keyword evidence="1" id="KW-1133">Transmembrane helix</keyword>